<evidence type="ECO:0000259" key="1">
    <source>
        <dbReference type="Pfam" id="PF13417"/>
    </source>
</evidence>
<gene>
    <name evidence="2" type="ORF">K435DRAFT_829212</name>
</gene>
<dbReference type="EMBL" id="ML179214">
    <property type="protein sequence ID" value="THU94828.1"/>
    <property type="molecule type" value="Genomic_DNA"/>
</dbReference>
<organism evidence="2 3">
    <name type="scientific">Dendrothele bispora (strain CBS 962.96)</name>
    <dbReference type="NCBI Taxonomy" id="1314807"/>
    <lineage>
        <taxon>Eukaryota</taxon>
        <taxon>Fungi</taxon>
        <taxon>Dikarya</taxon>
        <taxon>Basidiomycota</taxon>
        <taxon>Agaricomycotina</taxon>
        <taxon>Agaricomycetes</taxon>
        <taxon>Agaricomycetidae</taxon>
        <taxon>Agaricales</taxon>
        <taxon>Agaricales incertae sedis</taxon>
        <taxon>Dendrothele</taxon>
    </lineage>
</organism>
<dbReference type="InterPro" id="IPR036282">
    <property type="entry name" value="Glutathione-S-Trfase_C_sf"/>
</dbReference>
<dbReference type="Pfam" id="PF13417">
    <property type="entry name" value="GST_N_3"/>
    <property type="match status" value="1"/>
</dbReference>
<protein>
    <recommendedName>
        <fullName evidence="1">GST N-terminal domain-containing protein</fullName>
    </recommendedName>
</protein>
<evidence type="ECO:0000313" key="3">
    <source>
        <dbReference type="Proteomes" id="UP000297245"/>
    </source>
</evidence>
<name>A0A4S8LZU8_DENBC</name>
<sequence length="277" mass="30347">MSKPILYTFSGSVWAAVPELLIADLYPQDAIESKVVNLVDGENFHPSFIKLNPKATLPTLEADGKVYTSTADVTAYLLKHSPVSVKAGTDFIQTIHEDNLDPNFAFLMATDEETFIAKARGLVMKFLSNRQAALEKHFSTSEGAPHQEFYQSKLQANGGLLAVYQGKVPETGKQAFFQSSQDHLKRINSFVIETLPSFLPKSGEGPFMGGDRPGEDDFHLAAWLTRIGSAFGATGPGDVTKAMENAFGKPVSEKVAQYWATWTERPSWKAVYAAGLH</sequence>
<dbReference type="Proteomes" id="UP000297245">
    <property type="component" value="Unassembled WGS sequence"/>
</dbReference>
<evidence type="ECO:0000313" key="2">
    <source>
        <dbReference type="EMBL" id="THU94828.1"/>
    </source>
</evidence>
<dbReference type="SUPFAM" id="SSF52833">
    <property type="entry name" value="Thioredoxin-like"/>
    <property type="match status" value="1"/>
</dbReference>
<dbReference type="Gene3D" id="3.40.30.10">
    <property type="entry name" value="Glutaredoxin"/>
    <property type="match status" value="1"/>
</dbReference>
<keyword evidence="3" id="KW-1185">Reference proteome</keyword>
<dbReference type="OrthoDB" id="412788at2759"/>
<proteinExistence type="predicted"/>
<reference evidence="2 3" key="1">
    <citation type="journal article" date="2019" name="Nat. Ecol. Evol.">
        <title>Megaphylogeny resolves global patterns of mushroom evolution.</title>
        <authorList>
            <person name="Varga T."/>
            <person name="Krizsan K."/>
            <person name="Foldi C."/>
            <person name="Dima B."/>
            <person name="Sanchez-Garcia M."/>
            <person name="Sanchez-Ramirez S."/>
            <person name="Szollosi G.J."/>
            <person name="Szarkandi J.G."/>
            <person name="Papp V."/>
            <person name="Albert L."/>
            <person name="Andreopoulos W."/>
            <person name="Angelini C."/>
            <person name="Antonin V."/>
            <person name="Barry K.W."/>
            <person name="Bougher N.L."/>
            <person name="Buchanan P."/>
            <person name="Buyck B."/>
            <person name="Bense V."/>
            <person name="Catcheside P."/>
            <person name="Chovatia M."/>
            <person name="Cooper J."/>
            <person name="Damon W."/>
            <person name="Desjardin D."/>
            <person name="Finy P."/>
            <person name="Geml J."/>
            <person name="Haridas S."/>
            <person name="Hughes K."/>
            <person name="Justo A."/>
            <person name="Karasinski D."/>
            <person name="Kautmanova I."/>
            <person name="Kiss B."/>
            <person name="Kocsube S."/>
            <person name="Kotiranta H."/>
            <person name="LaButti K.M."/>
            <person name="Lechner B.E."/>
            <person name="Liimatainen K."/>
            <person name="Lipzen A."/>
            <person name="Lukacs Z."/>
            <person name="Mihaltcheva S."/>
            <person name="Morgado L.N."/>
            <person name="Niskanen T."/>
            <person name="Noordeloos M.E."/>
            <person name="Ohm R.A."/>
            <person name="Ortiz-Santana B."/>
            <person name="Ovrebo C."/>
            <person name="Racz N."/>
            <person name="Riley R."/>
            <person name="Savchenko A."/>
            <person name="Shiryaev A."/>
            <person name="Soop K."/>
            <person name="Spirin V."/>
            <person name="Szebenyi C."/>
            <person name="Tomsovsky M."/>
            <person name="Tulloss R.E."/>
            <person name="Uehling J."/>
            <person name="Grigoriev I.V."/>
            <person name="Vagvolgyi C."/>
            <person name="Papp T."/>
            <person name="Martin F.M."/>
            <person name="Miettinen O."/>
            <person name="Hibbett D.S."/>
            <person name="Nagy L.G."/>
        </authorList>
    </citation>
    <scope>NUCLEOTIDE SEQUENCE [LARGE SCALE GENOMIC DNA]</scope>
    <source>
        <strain evidence="2 3">CBS 962.96</strain>
    </source>
</reference>
<dbReference type="InterPro" id="IPR004045">
    <property type="entry name" value="Glutathione_S-Trfase_N"/>
</dbReference>
<accession>A0A4S8LZU8</accession>
<dbReference type="SUPFAM" id="SSF47616">
    <property type="entry name" value="GST C-terminal domain-like"/>
    <property type="match status" value="1"/>
</dbReference>
<dbReference type="AlphaFoldDB" id="A0A4S8LZU8"/>
<feature type="domain" description="GST N-terminal" evidence="1">
    <location>
        <begin position="6"/>
        <end position="81"/>
    </location>
</feature>
<dbReference type="InterPro" id="IPR036249">
    <property type="entry name" value="Thioredoxin-like_sf"/>
</dbReference>